<protein>
    <recommendedName>
        <fullName evidence="3">Outer membrane beta-barrel protein</fullName>
    </recommendedName>
</protein>
<reference evidence="2" key="1">
    <citation type="submission" date="2008-01" db="EMBL/GenBank/DDBJ databases">
        <title>Complete sequence of chromosome of Caulobacter sp. K31.</title>
        <authorList>
            <consortium name="US DOE Joint Genome Institute"/>
            <person name="Copeland A."/>
            <person name="Lucas S."/>
            <person name="Lapidus A."/>
            <person name="Barry K."/>
            <person name="Glavina del Rio T."/>
            <person name="Dalin E."/>
            <person name="Tice H."/>
            <person name="Pitluck S."/>
            <person name="Bruce D."/>
            <person name="Goodwin L."/>
            <person name="Thompson L.S."/>
            <person name="Brettin T."/>
            <person name="Detter J.C."/>
            <person name="Han C."/>
            <person name="Schmutz J."/>
            <person name="Larimer F."/>
            <person name="Land M."/>
            <person name="Hauser L."/>
            <person name="Kyrpides N."/>
            <person name="Kim E."/>
            <person name="Stephens C."/>
            <person name="Richardson P."/>
        </authorList>
    </citation>
    <scope>NUCLEOTIDE SEQUENCE [LARGE SCALE GENOMIC DNA]</scope>
    <source>
        <strain evidence="2">K31</strain>
    </source>
</reference>
<feature type="signal peptide" evidence="1">
    <location>
        <begin position="1"/>
        <end position="24"/>
    </location>
</feature>
<dbReference type="InterPro" id="IPR018759">
    <property type="entry name" value="BBP2_2"/>
</dbReference>
<keyword evidence="1" id="KW-0732">Signal</keyword>
<evidence type="ECO:0000256" key="1">
    <source>
        <dbReference type="SAM" id="SignalP"/>
    </source>
</evidence>
<dbReference type="eggNOG" id="COG5338">
    <property type="taxonomic scope" value="Bacteria"/>
</dbReference>
<proteinExistence type="predicted"/>
<organism evidence="2">
    <name type="scientific">Caulobacter sp. (strain K31)</name>
    <dbReference type="NCBI Taxonomy" id="366602"/>
    <lineage>
        <taxon>Bacteria</taxon>
        <taxon>Pseudomonadati</taxon>
        <taxon>Pseudomonadota</taxon>
        <taxon>Alphaproteobacteria</taxon>
        <taxon>Caulobacterales</taxon>
        <taxon>Caulobacteraceae</taxon>
        <taxon>Caulobacter</taxon>
    </lineage>
</organism>
<dbReference type="KEGG" id="cak:Caul_4817"/>
<dbReference type="SUPFAM" id="SSF56935">
    <property type="entry name" value="Porins"/>
    <property type="match status" value="1"/>
</dbReference>
<dbReference type="Pfam" id="PF10082">
    <property type="entry name" value="BBP2_2"/>
    <property type="match status" value="1"/>
</dbReference>
<dbReference type="HOGENOM" id="CLU_049024_0_0_5"/>
<dbReference type="OrthoDB" id="7398962at2"/>
<evidence type="ECO:0008006" key="3">
    <source>
        <dbReference type="Google" id="ProtNLM"/>
    </source>
</evidence>
<dbReference type="EMBL" id="CP000927">
    <property type="protein sequence ID" value="ABZ73937.1"/>
    <property type="molecule type" value="Genomic_DNA"/>
</dbReference>
<name>B0T453_CAUSK</name>
<accession>B0T453</accession>
<gene>
    <name evidence="2" type="ordered locus">Caul_4817</name>
</gene>
<feature type="chain" id="PRO_5002753022" description="Outer membrane beta-barrel protein" evidence="1">
    <location>
        <begin position="25"/>
        <end position="424"/>
    </location>
</feature>
<evidence type="ECO:0000313" key="2">
    <source>
        <dbReference type="EMBL" id="ABZ73937.1"/>
    </source>
</evidence>
<dbReference type="AlphaFoldDB" id="B0T453"/>
<dbReference type="STRING" id="366602.Caul_4817"/>
<sequence length="424" mass="46708" precursor="true">MVRNTLWFVGTSVCCLVVAASAQAQQVGEQFRRDHNVSVRDRPRPELEPLRIRAGAFTLAPKATASVTTDDNIYAANANETDDVIGTLIGEINATTNWSRHDVTANVKLQHDDYQDHSEENSTTYGANVAGRLDVMRDFALIGGARFEHDVEARTASGVASTLLAKPVRYDLSGFDLGGARAFNRLRVTAAYAYRDINYDDARDQNNTVVDQDYRDHSTERASLRGDYAVSPNSAFFVKAEGNRRRYDSASSGGFNRDSDGYQITTGADIDLSGLVRGQVQVGYLSQDFEDPTTSDISGFAASGEVEWFPTQLTTVTFRAAREVQDTGLITSPAALSTTGGVQVDHELLRNLLLTGRYEYSTSDYQRIDRKDDRSAAIFGVNYLANRHFNVQLFYSYLKQSSSGAQPGVDYTVNRLSVALVAKY</sequence>